<sequence>KMKVLKKSLYLKDNDSLFTRKLSKRSMYWFNCTLFVLLKKKNLATKLKQLKSMYYYESELDLKAAESHMEVISVLCNLIQPSMFTHVYTKSRHFPQAQGF</sequence>
<proteinExistence type="predicted"/>
<organism evidence="1">
    <name type="scientific">Spongospora subterranea</name>
    <dbReference type="NCBI Taxonomy" id="70186"/>
    <lineage>
        <taxon>Eukaryota</taxon>
        <taxon>Sar</taxon>
        <taxon>Rhizaria</taxon>
        <taxon>Endomyxa</taxon>
        <taxon>Phytomyxea</taxon>
        <taxon>Plasmodiophorida</taxon>
        <taxon>Plasmodiophoridae</taxon>
        <taxon>Spongospora</taxon>
    </lineage>
</organism>
<name>A0A0H5QT94_9EUKA</name>
<dbReference type="EMBL" id="HACM01004776">
    <property type="protein sequence ID" value="CRZ05218.1"/>
    <property type="molecule type" value="Transcribed_RNA"/>
</dbReference>
<protein>
    <submittedName>
        <fullName evidence="1">Uncharacterized protein</fullName>
    </submittedName>
</protein>
<reference evidence="1" key="1">
    <citation type="submission" date="2015-04" db="EMBL/GenBank/DDBJ databases">
        <title>The genome sequence of the plant pathogenic Rhizarian Plasmodiophora brassicae reveals insights in its biotrophic life cycle and the origin of chitin synthesis.</title>
        <authorList>
            <person name="Schwelm A."/>
            <person name="Fogelqvist J."/>
            <person name="Knaust A."/>
            <person name="Julke S."/>
            <person name="Lilja T."/>
            <person name="Dhandapani V."/>
            <person name="Bonilla-Rosso G."/>
            <person name="Karlsson M."/>
            <person name="Shevchenko A."/>
            <person name="Choi S.R."/>
            <person name="Kim H.G."/>
            <person name="Park J.Y."/>
            <person name="Lim Y.P."/>
            <person name="Ludwig-Muller J."/>
            <person name="Dixelius C."/>
        </authorList>
    </citation>
    <scope>NUCLEOTIDE SEQUENCE</scope>
    <source>
        <tissue evidence="1">Potato root galls</tissue>
    </source>
</reference>
<accession>A0A0H5QT94</accession>
<dbReference type="AlphaFoldDB" id="A0A0H5QT94"/>
<feature type="non-terminal residue" evidence="1">
    <location>
        <position position="1"/>
    </location>
</feature>
<evidence type="ECO:0000313" key="1">
    <source>
        <dbReference type="EMBL" id="CRZ05218.1"/>
    </source>
</evidence>